<evidence type="ECO:0000256" key="6">
    <source>
        <dbReference type="ARBA" id="ARBA00022842"/>
    </source>
</evidence>
<evidence type="ECO:0000256" key="8">
    <source>
        <dbReference type="ARBA" id="ARBA00023014"/>
    </source>
</evidence>
<dbReference type="GO" id="GO:0004519">
    <property type="term" value="F:endonuclease activity"/>
    <property type="evidence" value="ECO:0007669"/>
    <property type="project" value="UniProtKB-UniRule"/>
</dbReference>
<keyword evidence="8" id="KW-0411">Iron-sulfur</keyword>
<dbReference type="EMBL" id="FOOC01000016">
    <property type="protein sequence ID" value="SFF64544.1"/>
    <property type="molecule type" value="Genomic_DNA"/>
</dbReference>
<keyword evidence="10 14" id="KW-0238">DNA-binding</keyword>
<keyword evidence="18" id="KW-1185">Reference proteome</keyword>
<feature type="region of interest" description="Disordered" evidence="15">
    <location>
        <begin position="56"/>
        <end position="76"/>
    </location>
</feature>
<dbReference type="Pfam" id="PF01867">
    <property type="entry name" value="Cas_Cas1"/>
    <property type="match status" value="1"/>
</dbReference>
<comment type="cofactor">
    <cofactor evidence="14">
        <name>Mg(2+)</name>
        <dbReference type="ChEBI" id="CHEBI:18420"/>
    </cofactor>
    <cofactor evidence="14">
        <name>Mn(2+)</name>
        <dbReference type="ChEBI" id="CHEBI:29035"/>
    </cofactor>
</comment>
<evidence type="ECO:0000256" key="3">
    <source>
        <dbReference type="ARBA" id="ARBA00022759"/>
    </source>
</evidence>
<dbReference type="NCBIfam" id="TIGR00287">
    <property type="entry name" value="cas1"/>
    <property type="match status" value="1"/>
</dbReference>
<feature type="binding site" evidence="14">
    <location>
        <position position="392"/>
    </location>
    <ligand>
        <name>Mn(2+)</name>
        <dbReference type="ChEBI" id="CHEBI:29035"/>
    </ligand>
</feature>
<evidence type="ECO:0000259" key="16">
    <source>
        <dbReference type="Pfam" id="PF01930"/>
    </source>
</evidence>
<dbReference type="Proteomes" id="UP000199771">
    <property type="component" value="Unassembled WGS sequence"/>
</dbReference>
<dbReference type="EC" id="3.1.-.-" evidence="14"/>
<keyword evidence="3 14" id="KW-0255">Endonuclease</keyword>
<feature type="binding site" evidence="14">
    <location>
        <position position="478"/>
    </location>
    <ligand>
        <name>Mn(2+)</name>
        <dbReference type="ChEBI" id="CHEBI:29035"/>
    </ligand>
</feature>
<dbReference type="Gene3D" id="3.100.10.20">
    <property type="entry name" value="CRISPR-associated endonuclease Cas1, N-terminal domain"/>
    <property type="match status" value="1"/>
</dbReference>
<dbReference type="InterPro" id="IPR013343">
    <property type="entry name" value="CRISPR-assoc_prot_Cas4"/>
</dbReference>
<comment type="function">
    <text evidence="14">CRISPR (clustered regularly interspaced short palindromic repeat), is an adaptive immune system that provides protection against mobile genetic elements (viruses, transposable elements and conjugative plasmids). CRISPR clusters contain spacers, sequences complementary to antecedent mobile elements, and target invading nucleic acids. CRISPR clusters are transcribed and processed into CRISPR RNA (crRNA). Acts as a dsDNA endonuclease. Involved in the integration of spacer DNA into the CRISPR cassette.</text>
</comment>
<gene>
    <name evidence="14" type="primary">cas1</name>
    <name evidence="17" type="ORF">SAMN04488120_11628</name>
</gene>
<dbReference type="GO" id="GO:0043571">
    <property type="term" value="P:maintenance of CRISPR repeat elements"/>
    <property type="evidence" value="ECO:0007669"/>
    <property type="project" value="UniProtKB-UniRule"/>
</dbReference>
<dbReference type="AlphaFoldDB" id="A0A1I2KC42"/>
<dbReference type="Gene3D" id="1.20.120.920">
    <property type="entry name" value="CRISPR-associated endonuclease Cas1, C-terminal domain"/>
    <property type="match status" value="1"/>
</dbReference>
<dbReference type="HAMAP" id="MF_01470">
    <property type="entry name" value="Cas1"/>
    <property type="match status" value="1"/>
</dbReference>
<evidence type="ECO:0000256" key="11">
    <source>
        <dbReference type="ARBA" id="ARBA00023211"/>
    </source>
</evidence>
<dbReference type="NCBIfam" id="TIGR00372">
    <property type="entry name" value="cas4"/>
    <property type="match status" value="1"/>
</dbReference>
<evidence type="ECO:0000313" key="17">
    <source>
        <dbReference type="EMBL" id="SFF64544.1"/>
    </source>
</evidence>
<keyword evidence="6 14" id="KW-0460">Magnesium</keyword>
<reference evidence="17 18" key="1">
    <citation type="submission" date="2016-10" db="EMBL/GenBank/DDBJ databases">
        <authorList>
            <person name="de Groot N.N."/>
        </authorList>
    </citation>
    <scope>NUCLEOTIDE SEQUENCE [LARGE SCALE GENOMIC DNA]</scope>
    <source>
        <strain evidence="17 18">DSM 23609</strain>
    </source>
</reference>
<dbReference type="OrthoDB" id="9803119at2"/>
<evidence type="ECO:0000256" key="12">
    <source>
        <dbReference type="ARBA" id="ARBA00033996"/>
    </source>
</evidence>
<evidence type="ECO:0000256" key="1">
    <source>
        <dbReference type="ARBA" id="ARBA00022722"/>
    </source>
</evidence>
<dbReference type="InterPro" id="IPR050646">
    <property type="entry name" value="Cas1"/>
</dbReference>
<keyword evidence="1 14" id="KW-0540">Nuclease</keyword>
<dbReference type="InterPro" id="IPR042206">
    <property type="entry name" value="CRISPR-assoc_Cas1_C"/>
</dbReference>
<comment type="similarity">
    <text evidence="14">Belongs to the CRISPR-associated endonuclease Cas1 family.</text>
</comment>
<protein>
    <recommendedName>
        <fullName evidence="14">CRISPR-associated endonuclease Cas1</fullName>
        <ecNumber evidence="14">3.1.-.-</ecNumber>
    </recommendedName>
</protein>
<dbReference type="CDD" id="cd09634">
    <property type="entry name" value="Cas1_I-II-III"/>
    <property type="match status" value="1"/>
</dbReference>
<dbReference type="Gene3D" id="3.90.320.10">
    <property type="match status" value="1"/>
</dbReference>
<dbReference type="GO" id="GO:0051536">
    <property type="term" value="F:iron-sulfur cluster binding"/>
    <property type="evidence" value="ECO:0007669"/>
    <property type="project" value="UniProtKB-KW"/>
</dbReference>
<dbReference type="Pfam" id="PF01930">
    <property type="entry name" value="Cas_Cas4"/>
    <property type="match status" value="1"/>
</dbReference>
<organism evidence="17 18">
    <name type="scientific">Fontimonas thermophila</name>
    <dbReference type="NCBI Taxonomy" id="1076937"/>
    <lineage>
        <taxon>Bacteria</taxon>
        <taxon>Pseudomonadati</taxon>
        <taxon>Pseudomonadota</taxon>
        <taxon>Gammaproteobacteria</taxon>
        <taxon>Nevskiales</taxon>
        <taxon>Nevskiaceae</taxon>
        <taxon>Fontimonas</taxon>
    </lineage>
</organism>
<evidence type="ECO:0000256" key="10">
    <source>
        <dbReference type="ARBA" id="ARBA00023125"/>
    </source>
</evidence>
<dbReference type="STRING" id="1076937.SAMN04488120_11628"/>
<evidence type="ECO:0000256" key="15">
    <source>
        <dbReference type="SAM" id="MobiDB-lite"/>
    </source>
</evidence>
<comment type="subunit">
    <text evidence="13 14">Homodimer, forms a heterotetramer with a Cas2 homodimer.</text>
</comment>
<dbReference type="InterPro" id="IPR022765">
    <property type="entry name" value="Dna2/Cas4_DUF83"/>
</dbReference>
<proteinExistence type="inferred from homology"/>
<evidence type="ECO:0000256" key="4">
    <source>
        <dbReference type="ARBA" id="ARBA00022801"/>
    </source>
</evidence>
<dbReference type="GO" id="GO:0004527">
    <property type="term" value="F:exonuclease activity"/>
    <property type="evidence" value="ECO:0007669"/>
    <property type="project" value="UniProtKB-KW"/>
</dbReference>
<keyword evidence="7" id="KW-0408">Iron</keyword>
<evidence type="ECO:0000256" key="2">
    <source>
        <dbReference type="ARBA" id="ARBA00022723"/>
    </source>
</evidence>
<dbReference type="InterPro" id="IPR011604">
    <property type="entry name" value="PDDEXK-like_dom_sf"/>
</dbReference>
<dbReference type="InterPro" id="IPR002729">
    <property type="entry name" value="CRISPR-assoc_Cas1"/>
</dbReference>
<dbReference type="GO" id="GO:0046872">
    <property type="term" value="F:metal ion binding"/>
    <property type="evidence" value="ECO:0007669"/>
    <property type="project" value="UniProtKB-UniRule"/>
</dbReference>
<keyword evidence="5" id="KW-0269">Exonuclease</keyword>
<dbReference type="RefSeq" id="WP_091535546.1">
    <property type="nucleotide sequence ID" value="NZ_FOOC01000016.1"/>
</dbReference>
<dbReference type="PANTHER" id="PTHR34353">
    <property type="entry name" value="CRISPR-ASSOCIATED ENDONUCLEASE CAS1 1"/>
    <property type="match status" value="1"/>
</dbReference>
<keyword evidence="2 14" id="KW-0479">Metal-binding</keyword>
<evidence type="ECO:0000313" key="18">
    <source>
        <dbReference type="Proteomes" id="UP000199771"/>
    </source>
</evidence>
<evidence type="ECO:0000256" key="9">
    <source>
        <dbReference type="ARBA" id="ARBA00023118"/>
    </source>
</evidence>
<evidence type="ECO:0000256" key="13">
    <source>
        <dbReference type="ARBA" id="ARBA00038592"/>
    </source>
</evidence>
<evidence type="ECO:0000256" key="5">
    <source>
        <dbReference type="ARBA" id="ARBA00022839"/>
    </source>
</evidence>
<dbReference type="InterPro" id="IPR042211">
    <property type="entry name" value="CRISPR-assoc_Cas1_N"/>
</dbReference>
<keyword evidence="4 14" id="KW-0378">Hydrolase</keyword>
<feature type="binding site" evidence="14">
    <location>
        <position position="463"/>
    </location>
    <ligand>
        <name>Mn(2+)</name>
        <dbReference type="ChEBI" id="CHEBI:29035"/>
    </ligand>
</feature>
<keyword evidence="9 14" id="KW-0051">Antiviral defense</keyword>
<comment type="catalytic activity">
    <reaction evidence="12">
        <text>exonucleolytic cleavage in the 5'- to 3'-direction to yield nucleoside 3'-phosphates.</text>
        <dbReference type="EC" id="3.1.12.1"/>
    </reaction>
</comment>
<evidence type="ECO:0000256" key="7">
    <source>
        <dbReference type="ARBA" id="ARBA00023004"/>
    </source>
</evidence>
<dbReference type="GO" id="GO:0003677">
    <property type="term" value="F:DNA binding"/>
    <property type="evidence" value="ECO:0007669"/>
    <property type="project" value="UniProtKB-KW"/>
</dbReference>
<feature type="domain" description="DUF83" evidence="16">
    <location>
        <begin position="29"/>
        <end position="213"/>
    </location>
</feature>
<keyword evidence="11 14" id="KW-0464">Manganese</keyword>
<evidence type="ECO:0000256" key="14">
    <source>
        <dbReference type="HAMAP-Rule" id="MF_01470"/>
    </source>
</evidence>
<accession>A0A1I2KC42</accession>
<dbReference type="GO" id="GO:0051607">
    <property type="term" value="P:defense response to virus"/>
    <property type="evidence" value="ECO:0007669"/>
    <property type="project" value="UniProtKB-UniRule"/>
</dbReference>
<dbReference type="PANTHER" id="PTHR34353:SF2">
    <property type="entry name" value="CRISPR-ASSOCIATED ENDONUCLEASE CAS1 1"/>
    <property type="match status" value="1"/>
</dbReference>
<name>A0A1I2KC42_9GAMM</name>
<sequence length="571" mass="64348">MPNDAPLQHELPLPFPELTGDQPLLPARMINEYVYCPRLAYLEWVQGEWADSHDTVEGRHRHQRVDQPAGELPPPEELEETERIHARSLTLSAPRLGLIAKMDLIESDDGRVVPVDYKKGKRPHVARGAYEPERVQLCVQGLILEETGYDCREGVLYYCESRERVPVVFDEELRNLTLSAIHGLRGVALGGRIPPPLEDSPKCPRCSLVGICLPDEVNFLRRGETPPRPIAVGLTEALPLYVQAHKAKVAKAGETLEITVDDSLVAKPRINEVSQLVLQGNVYVTTPTLHELMSREIPVVWTSYGGWFLGYTAGFGHKNVELRIAQYRGADDERVCLQLAKGWVRAKIHNARTLLRRNWRGESSPESITDRLEHNLRAASRAQSLSELLGIEGTAAATYFGAFAQMLKRDDSASFSFDFTQRTRRPPADPVNALLSYAYALLVRAWTVALVTTGFDPYRGFYHQPRYGRPALALDMMEPFRPLIAESCVIQAINNGEIRPTDFIGGAGRVNLTEEGRKRFIATFERRMGHEITHPLFGYKISYRRLLEVQARLLGRFLLGELTENPNFTTR</sequence>